<proteinExistence type="predicted"/>
<organism evidence="1 2">
    <name type="scientific">Winogradskya humida</name>
    <dbReference type="NCBI Taxonomy" id="113566"/>
    <lineage>
        <taxon>Bacteria</taxon>
        <taxon>Bacillati</taxon>
        <taxon>Actinomycetota</taxon>
        <taxon>Actinomycetes</taxon>
        <taxon>Micromonosporales</taxon>
        <taxon>Micromonosporaceae</taxon>
        <taxon>Winogradskya</taxon>
    </lineage>
</organism>
<comment type="caution">
    <text evidence="1">The sequence shown here is derived from an EMBL/GenBank/DDBJ whole genome shotgun (WGS) entry which is preliminary data.</text>
</comment>
<name>A0ABQ4A800_9ACTN</name>
<protein>
    <submittedName>
        <fullName evidence="1">Uncharacterized protein</fullName>
    </submittedName>
</protein>
<reference evidence="1 2" key="1">
    <citation type="submission" date="2021-01" db="EMBL/GenBank/DDBJ databases">
        <title>Whole genome shotgun sequence of Actinoplanes humidus NBRC 14915.</title>
        <authorList>
            <person name="Komaki H."/>
            <person name="Tamura T."/>
        </authorList>
    </citation>
    <scope>NUCLEOTIDE SEQUENCE [LARGE SCALE GENOMIC DNA]</scope>
    <source>
        <strain evidence="1 2">NBRC 14915</strain>
    </source>
</reference>
<dbReference type="Proteomes" id="UP000603200">
    <property type="component" value="Unassembled WGS sequence"/>
</dbReference>
<dbReference type="RefSeq" id="WP_203843664.1">
    <property type="nucleotide sequence ID" value="NZ_BAAATV010000044.1"/>
</dbReference>
<dbReference type="EMBL" id="BOMN01000152">
    <property type="protein sequence ID" value="GIE26768.1"/>
    <property type="molecule type" value="Genomic_DNA"/>
</dbReference>
<sequence>MLILDCETPETTASTLSLASKVPLPDLLEAIQRADQSPALPWQDPSSALPENALAAVDVDIPKVAFDAAYYFHGTRTVDPRLFLADGIKPLGLVIDQFWDALHLLCADDIPAHRWQTIRRELEHDGPRSRSDDHSAWLYRFKQPDPAHHGPYASLIREHTVNPTDGQHDYLATPEIIRDIAGYIGSDLQAKFAAAATSCVVKFRHPEVGLHQIEAAIWYLHRHLNDEPLDWNTLHFIDCRNVAVPAVDVEYVDEIEPRSPQDHSRTNRRRHTFG</sequence>
<accession>A0ABQ4A800</accession>
<evidence type="ECO:0000313" key="1">
    <source>
        <dbReference type="EMBL" id="GIE26768.1"/>
    </source>
</evidence>
<gene>
    <name evidence="1" type="ORF">Ahu01nite_098700</name>
</gene>
<evidence type="ECO:0000313" key="2">
    <source>
        <dbReference type="Proteomes" id="UP000603200"/>
    </source>
</evidence>
<keyword evidence="2" id="KW-1185">Reference proteome</keyword>